<proteinExistence type="predicted"/>
<dbReference type="EMBL" id="DQTV01000016">
    <property type="protein sequence ID" value="HIP56602.1"/>
    <property type="molecule type" value="Genomic_DNA"/>
</dbReference>
<evidence type="ECO:0000313" key="2">
    <source>
        <dbReference type="Proteomes" id="UP000605805"/>
    </source>
</evidence>
<dbReference type="AlphaFoldDB" id="A0A833DSS3"/>
<sequence>MNILCFSDRCCLSEDEASKVLDVVSTLLTFLRRHSTKIDNAIHTAMRDLEAARNAMYRVVGGIRALRSRFKNLRSFDELTDVESVVNTVVNVLNRLVEVRNLIQRVRDEAESSGLSDVVQYVDSHVPMLDGVIIKASLIGLRIALNLPKVSRDDSGKLASAIGTAFFASLLSLHEDVFRKYVDGCLD</sequence>
<protein>
    <submittedName>
        <fullName evidence="1">Uncharacterized protein</fullName>
    </submittedName>
</protein>
<accession>A0A833DSS3</accession>
<gene>
    <name evidence="1" type="ORF">EYH02_00815</name>
</gene>
<comment type="caution">
    <text evidence="1">The sequence shown here is derived from an EMBL/GenBank/DDBJ whole genome shotgun (WGS) entry which is preliminary data.</text>
</comment>
<reference evidence="1" key="1">
    <citation type="journal article" date="2020" name="ISME J.">
        <title>Gammaproteobacteria mediating utilization of methyl-, sulfur- and petroleum organic compounds in deep ocean hydrothermal plumes.</title>
        <authorList>
            <person name="Zhou Z."/>
            <person name="Liu Y."/>
            <person name="Pan J."/>
            <person name="Cron B.R."/>
            <person name="Toner B.M."/>
            <person name="Anantharaman K."/>
            <person name="Breier J.A."/>
            <person name="Dick G.J."/>
            <person name="Li M."/>
        </authorList>
    </citation>
    <scope>NUCLEOTIDE SEQUENCE</scope>
    <source>
        <strain evidence="1">SZUA-1435</strain>
    </source>
</reference>
<dbReference type="Proteomes" id="UP000605805">
    <property type="component" value="Unassembled WGS sequence"/>
</dbReference>
<evidence type="ECO:0000313" key="1">
    <source>
        <dbReference type="EMBL" id="HIP56602.1"/>
    </source>
</evidence>
<organism evidence="1 2">
    <name type="scientific">Ignisphaera aggregans</name>
    <dbReference type="NCBI Taxonomy" id="334771"/>
    <lineage>
        <taxon>Archaea</taxon>
        <taxon>Thermoproteota</taxon>
        <taxon>Thermoprotei</taxon>
        <taxon>Desulfurococcales</taxon>
        <taxon>Desulfurococcaceae</taxon>
        <taxon>Ignisphaera</taxon>
    </lineage>
</organism>
<name>A0A833DSS3_9CREN</name>